<dbReference type="InterPro" id="IPR050815">
    <property type="entry name" value="TF_fung"/>
</dbReference>
<comment type="caution">
    <text evidence="7">The sequence shown here is derived from an EMBL/GenBank/DDBJ whole genome shotgun (WGS) entry which is preliminary data.</text>
</comment>
<evidence type="ECO:0000313" key="7">
    <source>
        <dbReference type="EMBL" id="KAK8068899.1"/>
    </source>
</evidence>
<keyword evidence="2" id="KW-0479">Metal-binding</keyword>
<organism evidence="7 8">
    <name type="scientific">Apiospora phragmitis</name>
    <dbReference type="NCBI Taxonomy" id="2905665"/>
    <lineage>
        <taxon>Eukaryota</taxon>
        <taxon>Fungi</taxon>
        <taxon>Dikarya</taxon>
        <taxon>Ascomycota</taxon>
        <taxon>Pezizomycotina</taxon>
        <taxon>Sordariomycetes</taxon>
        <taxon>Xylariomycetidae</taxon>
        <taxon>Amphisphaeriales</taxon>
        <taxon>Apiosporaceae</taxon>
        <taxon>Apiospora</taxon>
    </lineage>
</organism>
<evidence type="ECO:0000256" key="2">
    <source>
        <dbReference type="ARBA" id="ARBA00022723"/>
    </source>
</evidence>
<name>A0ABR1VFY3_9PEZI</name>
<keyword evidence="4" id="KW-0804">Transcription</keyword>
<dbReference type="Proteomes" id="UP001480595">
    <property type="component" value="Unassembled WGS sequence"/>
</dbReference>
<evidence type="ECO:0000256" key="4">
    <source>
        <dbReference type="ARBA" id="ARBA00023163"/>
    </source>
</evidence>
<reference evidence="7 8" key="1">
    <citation type="submission" date="2023-01" db="EMBL/GenBank/DDBJ databases">
        <title>Analysis of 21 Apiospora genomes using comparative genomics revels a genus with tremendous synthesis potential of carbohydrate active enzymes and secondary metabolites.</title>
        <authorList>
            <person name="Sorensen T."/>
        </authorList>
    </citation>
    <scope>NUCLEOTIDE SEQUENCE [LARGE SCALE GENOMIC DNA]</scope>
    <source>
        <strain evidence="7 8">CBS 135458</strain>
    </source>
</reference>
<sequence>MRKPSACTDWLVGASVPFPAELVRKLSLSRAAMYTRAARSRLLCQTSAKDPEARGGGFDACTGPKLVGSGERECVTLELVKLYFGFIHNQFHSFYHEPTFIDDVTNDRVPAAVLFAIFALSSRFSANEDFTGSDPRERGERFRLASESLLSIRDVGVVNIQTFMLLGAYAAADGDTHVENLYYSLAGRMALSLNLPDLPAATLLERELNLRCLGAPLLPEMVKLNLVLANVIDFNNRCVAERLDGVTLEASVLALSLELDGWLASLPPYMTDKPQNFHAFSDLRLGRMFAAVHLGYYHYGQLFYYQFLGADVVETSKPFHQYAERCKDRAARLCELVYRSFATPGSDVKYSAVSHILVISSTVQIHTLLFSGDETQIGLAKSRLEQNFAILLQLRTYWSSVDSAMNRLQAFHQTFLRSREASFVLDRWLLRFLVEFAAHMEFEPRDSDTGYEALLSLSRE</sequence>
<evidence type="ECO:0000313" key="8">
    <source>
        <dbReference type="Proteomes" id="UP001480595"/>
    </source>
</evidence>
<evidence type="ECO:0000256" key="3">
    <source>
        <dbReference type="ARBA" id="ARBA00023015"/>
    </source>
</evidence>
<evidence type="ECO:0000259" key="6">
    <source>
        <dbReference type="Pfam" id="PF04082"/>
    </source>
</evidence>
<keyword evidence="3" id="KW-0805">Transcription regulation</keyword>
<keyword evidence="8" id="KW-1185">Reference proteome</keyword>
<comment type="subcellular location">
    <subcellularLocation>
        <location evidence="1">Nucleus</location>
    </subcellularLocation>
</comment>
<dbReference type="GeneID" id="92089987"/>
<evidence type="ECO:0000256" key="1">
    <source>
        <dbReference type="ARBA" id="ARBA00004123"/>
    </source>
</evidence>
<accession>A0ABR1VFY3</accession>
<feature type="domain" description="Xylanolytic transcriptional activator regulatory" evidence="6">
    <location>
        <begin position="81"/>
        <end position="197"/>
    </location>
</feature>
<keyword evidence="5" id="KW-0539">Nucleus</keyword>
<dbReference type="InterPro" id="IPR007219">
    <property type="entry name" value="XnlR_reg_dom"/>
</dbReference>
<dbReference type="Pfam" id="PF04082">
    <property type="entry name" value="Fungal_trans"/>
    <property type="match status" value="1"/>
</dbReference>
<dbReference type="CDD" id="cd12148">
    <property type="entry name" value="fungal_TF_MHR"/>
    <property type="match status" value="1"/>
</dbReference>
<proteinExistence type="predicted"/>
<dbReference type="PANTHER" id="PTHR47338:SF16">
    <property type="entry name" value="TRANSCRIPTION FACTOR, PUTATIVE (AFU_ORTHOLOGUE AFUA_2G09360)-RELATED"/>
    <property type="match status" value="1"/>
</dbReference>
<dbReference type="PANTHER" id="PTHR47338">
    <property type="entry name" value="ZN(II)2CYS6 TRANSCRIPTION FACTOR (EUROFUNG)-RELATED"/>
    <property type="match status" value="1"/>
</dbReference>
<dbReference type="EMBL" id="JAQQWL010000006">
    <property type="protein sequence ID" value="KAK8068899.1"/>
    <property type="molecule type" value="Genomic_DNA"/>
</dbReference>
<evidence type="ECO:0000256" key="5">
    <source>
        <dbReference type="ARBA" id="ARBA00023242"/>
    </source>
</evidence>
<protein>
    <recommendedName>
        <fullName evidence="6">Xylanolytic transcriptional activator regulatory domain-containing protein</fullName>
    </recommendedName>
</protein>
<gene>
    <name evidence="7" type="ORF">PG994_005515</name>
</gene>
<dbReference type="RefSeq" id="XP_066716193.1">
    <property type="nucleotide sequence ID" value="XM_066856924.1"/>
</dbReference>